<dbReference type="InterPro" id="IPR013103">
    <property type="entry name" value="RVT_2"/>
</dbReference>
<feature type="compositionally biased region" description="Basic and acidic residues" evidence="1">
    <location>
        <begin position="732"/>
        <end position="741"/>
    </location>
</feature>
<evidence type="ECO:0000313" key="3">
    <source>
        <dbReference type="EMBL" id="GEU36612.1"/>
    </source>
</evidence>
<feature type="region of interest" description="Disordered" evidence="1">
    <location>
        <begin position="510"/>
        <end position="534"/>
    </location>
</feature>
<feature type="compositionally biased region" description="Low complexity" evidence="1">
    <location>
        <begin position="747"/>
        <end position="759"/>
    </location>
</feature>
<feature type="domain" description="Reverse transcriptase Ty1/copia-type" evidence="2">
    <location>
        <begin position="817"/>
        <end position="873"/>
    </location>
</feature>
<gene>
    <name evidence="3" type="ORF">Tci_008590</name>
</gene>
<dbReference type="InterPro" id="IPR043502">
    <property type="entry name" value="DNA/RNA_pol_sf"/>
</dbReference>
<feature type="region of interest" description="Disordered" evidence="1">
    <location>
        <begin position="258"/>
        <end position="282"/>
    </location>
</feature>
<dbReference type="SUPFAM" id="SSF56672">
    <property type="entry name" value="DNA/RNA polymerases"/>
    <property type="match status" value="1"/>
</dbReference>
<accession>A0A6L2JIW0</accession>
<feature type="domain" description="Reverse transcriptase Ty1/copia-type" evidence="2">
    <location>
        <begin position="874"/>
        <end position="947"/>
    </location>
</feature>
<proteinExistence type="predicted"/>
<feature type="compositionally biased region" description="Low complexity" evidence="1">
    <location>
        <begin position="263"/>
        <end position="282"/>
    </location>
</feature>
<name>A0A6L2JIW0_TANCI</name>
<organism evidence="3">
    <name type="scientific">Tanacetum cinerariifolium</name>
    <name type="common">Dalmatian daisy</name>
    <name type="synonym">Chrysanthemum cinerariifolium</name>
    <dbReference type="NCBI Taxonomy" id="118510"/>
    <lineage>
        <taxon>Eukaryota</taxon>
        <taxon>Viridiplantae</taxon>
        <taxon>Streptophyta</taxon>
        <taxon>Embryophyta</taxon>
        <taxon>Tracheophyta</taxon>
        <taxon>Spermatophyta</taxon>
        <taxon>Magnoliopsida</taxon>
        <taxon>eudicotyledons</taxon>
        <taxon>Gunneridae</taxon>
        <taxon>Pentapetalae</taxon>
        <taxon>asterids</taxon>
        <taxon>campanulids</taxon>
        <taxon>Asterales</taxon>
        <taxon>Asteraceae</taxon>
        <taxon>Asteroideae</taxon>
        <taxon>Anthemideae</taxon>
        <taxon>Anthemidinae</taxon>
        <taxon>Tanacetum</taxon>
    </lineage>
</organism>
<dbReference type="PANTHER" id="PTHR11439:SF495">
    <property type="entry name" value="REVERSE TRANSCRIPTASE, RNA-DEPENDENT DNA POLYMERASE-RELATED"/>
    <property type="match status" value="1"/>
</dbReference>
<sequence>MVRDDNNDGDHPKTSNTSPPVPPPTQQIPHTVLSIKLPILKKREYNICAMKMEHYLSHTNYPIWQVIQNGNGPVSITTDTNEIIKVLPPKTTKEVVARERKRKSRTTLLMALPEDHLEKFHKMADAKEMWEAIKSRFGGNYESKKMHKYLLRQQFEGFSMSTSEGLHKGYDRFQTLLGQLEIHGAGVSHEDANQKFLRSLPSSLSQVALIMRTKPGLDILSFDDLYNNLRVFERDVKGTTASSSNTHNVAFVSTENTSSTNDVSTTYSVSSPSVSKSQKEGSSSYTDEVIQSFFSNQSNTPQLDYDDLEQINDDDMEEMDLKWQVAMISMRIKKFHKRTGRKLQFDTKDPVGFDKTKDDSKSLVTIDGKDIDWSGHVKEDAQNYAMMAYSSSNSGSNNKSMFMNKASDLEDTSVNDRFADGTHATSSNESDSKPSEYVSCEYESGVETSTSMPEPVENASKVVCEHKVWTDAPFIKEYESASDNDSVSNVQEDKEKPNFAFTDSVKHVKTSREHIKKTGTTNHNPKIEKHDRNGHTKKGLGYAFTRKACFVCGSFSHLIIDCDFHEKRMAKQAELTKNKNKVTGQRENRPVWNNVQRVNHQNKFVPSAEAVNTTCYVLNRVLVTKPQNKTPYELLTENQGNKSSCPQEANNNAGTQANDDQGANLEEIDLNEEHFVLPIWSAYSTTVKSSDDKIEKNTSFKTCEKPVSQVEQVFMDELEKLKRQEKEANVAAESLRKEATHDIQNASTSSTNLLNTTSTPLSTTGPLRAFDDGEILYHDPYKYALPNDPSMCHPEDIYASPSEGIFTDSSYDDEGVSAFLYGTIDEEVYVSQPHGFVDPKFPNKVYKVVKALYGLHQAPRAWYAILSTFLKKNDIIFGSTKKSWCDEFEKLMKNRFQMSSMGELTFFLGLQVKQNEDGIFISQDKYVAEILKKFDFLSVKTASTPIKTQKPLVKVEDDADVDGHLYRFQVTLKTSHLHAVKRIFRYLKGQPKLGLWYPKVSSFDLEAYSNSDYTGANLDRKSITGGCQFFGRRLILWQCKKQTIVATSTTEAEYVAAAHYFRQVLWIQNQLLDYGFNFMNTKIYIDNESTICIVKNTVFHSKIKHIKIRYHFIRDAYEKKLIQVLKIHTDDNVADLLTKAFDVSSKELASPKQTALGKYISNPLMAGRFPKTTFPTSSVSYALIASPTIRTSCIKQFWTTTKVKTINNEVRIQVLTDEKRVNIKESSIRRTLKLEDAEGTSCLANVEIFDGLAKMGYEKLSEKLTFYKAFFSPNGSS</sequence>
<feature type="compositionally biased region" description="Basic and acidic residues" evidence="1">
    <location>
        <begin position="525"/>
        <end position="534"/>
    </location>
</feature>
<dbReference type="PANTHER" id="PTHR11439">
    <property type="entry name" value="GAG-POL-RELATED RETROTRANSPOSON"/>
    <property type="match status" value="1"/>
</dbReference>
<dbReference type="EMBL" id="BKCJ010000830">
    <property type="protein sequence ID" value="GEU36612.1"/>
    <property type="molecule type" value="Genomic_DNA"/>
</dbReference>
<feature type="region of interest" description="Disordered" evidence="1">
    <location>
        <begin position="416"/>
        <end position="437"/>
    </location>
</feature>
<evidence type="ECO:0000256" key="1">
    <source>
        <dbReference type="SAM" id="MobiDB-lite"/>
    </source>
</evidence>
<evidence type="ECO:0000259" key="2">
    <source>
        <dbReference type="Pfam" id="PF07727"/>
    </source>
</evidence>
<feature type="region of interest" description="Disordered" evidence="1">
    <location>
        <begin position="636"/>
        <end position="660"/>
    </location>
</feature>
<dbReference type="CDD" id="cd09272">
    <property type="entry name" value="RNase_HI_RT_Ty1"/>
    <property type="match status" value="1"/>
</dbReference>
<dbReference type="Pfam" id="PF07727">
    <property type="entry name" value="RVT_2"/>
    <property type="match status" value="2"/>
</dbReference>
<feature type="region of interest" description="Disordered" evidence="1">
    <location>
        <begin position="1"/>
        <end position="29"/>
    </location>
</feature>
<feature type="region of interest" description="Disordered" evidence="1">
    <location>
        <begin position="732"/>
        <end position="759"/>
    </location>
</feature>
<protein>
    <submittedName>
        <fullName evidence="3">Putative ribonuclease H-like domain-containing protein</fullName>
    </submittedName>
</protein>
<comment type="caution">
    <text evidence="3">The sequence shown here is derived from an EMBL/GenBank/DDBJ whole genome shotgun (WGS) entry which is preliminary data.</text>
</comment>
<reference evidence="3" key="1">
    <citation type="journal article" date="2019" name="Sci. Rep.">
        <title>Draft genome of Tanacetum cinerariifolium, the natural source of mosquito coil.</title>
        <authorList>
            <person name="Yamashiro T."/>
            <person name="Shiraishi A."/>
            <person name="Satake H."/>
            <person name="Nakayama K."/>
        </authorList>
    </citation>
    <scope>NUCLEOTIDE SEQUENCE</scope>
</reference>
<dbReference type="Pfam" id="PF14223">
    <property type="entry name" value="Retrotran_gag_2"/>
    <property type="match status" value="1"/>
</dbReference>
<dbReference type="AlphaFoldDB" id="A0A6L2JIW0"/>
<feature type="compositionally biased region" description="Basic and acidic residues" evidence="1">
    <location>
        <begin position="1"/>
        <end position="13"/>
    </location>
</feature>